<comment type="caution">
    <text evidence="2">The sequence shown here is derived from an EMBL/GenBank/DDBJ whole genome shotgun (WGS) entry which is preliminary data.</text>
</comment>
<evidence type="ECO:0000259" key="1">
    <source>
        <dbReference type="Pfam" id="PF01882"/>
    </source>
</evidence>
<dbReference type="EMBL" id="JAAKZV010000066">
    <property type="protein sequence ID" value="NGN65578.1"/>
    <property type="molecule type" value="Genomic_DNA"/>
</dbReference>
<gene>
    <name evidence="2" type="ORF">G5C51_16940</name>
</gene>
<dbReference type="Pfam" id="PF01882">
    <property type="entry name" value="DUF58"/>
    <property type="match status" value="1"/>
</dbReference>
<feature type="domain" description="DUF58" evidence="1">
    <location>
        <begin position="55"/>
        <end position="271"/>
    </location>
</feature>
<name>A0A6G4U2H8_9ACTN</name>
<organism evidence="2 3">
    <name type="scientific">Streptomyces coryli</name>
    <dbReference type="NCBI Taxonomy" id="1128680"/>
    <lineage>
        <taxon>Bacteria</taxon>
        <taxon>Bacillati</taxon>
        <taxon>Actinomycetota</taxon>
        <taxon>Actinomycetes</taxon>
        <taxon>Kitasatosporales</taxon>
        <taxon>Streptomycetaceae</taxon>
        <taxon>Streptomyces</taxon>
    </lineage>
</organism>
<evidence type="ECO:0000313" key="2">
    <source>
        <dbReference type="EMBL" id="NGN65578.1"/>
    </source>
</evidence>
<proteinExistence type="predicted"/>
<dbReference type="SUPFAM" id="SSF53300">
    <property type="entry name" value="vWA-like"/>
    <property type="match status" value="1"/>
</dbReference>
<dbReference type="PANTHER" id="PTHR33608">
    <property type="entry name" value="BLL2464 PROTEIN"/>
    <property type="match status" value="1"/>
</dbReference>
<protein>
    <submittedName>
        <fullName evidence="2">DUF58 domain-containing protein</fullName>
    </submittedName>
</protein>
<dbReference type="InterPro" id="IPR036465">
    <property type="entry name" value="vWFA_dom_sf"/>
</dbReference>
<dbReference type="PANTHER" id="PTHR33608:SF6">
    <property type="entry name" value="BLL2464 PROTEIN"/>
    <property type="match status" value="1"/>
</dbReference>
<sequence length="312" mass="34251">MSGRWSYGPEGPTLGELTPEQALRHLELIFRRRPDGMLQGELPGLTPGPGTEPDETRAYVPGADDVRRMDWSATARTGEPHVRLTLADRELTTWIVLDATASMDFGTARMEKRDLAVGAAAAVAFLTERAGNRLGAQLVRQDGVQRIPPLPGQAHLLRVLQTALQRPRGAPGPMPCTLAQALTALRRAERRPGLVAVISDYLDGDWQQPLRALARRHQVLAVEVVDPRELELPAVGLLTVVDPETGRLREVPTYARGLRERYADAALAQRAEIKTAIRAAGAAHLRLRTDRDWVRDIVHYVAAQRRRAGGAA</sequence>
<dbReference type="Proteomes" id="UP000481583">
    <property type="component" value="Unassembled WGS sequence"/>
</dbReference>
<keyword evidence="3" id="KW-1185">Reference proteome</keyword>
<accession>A0A6G4U2H8</accession>
<dbReference type="InterPro" id="IPR002881">
    <property type="entry name" value="DUF58"/>
</dbReference>
<reference evidence="2 3" key="1">
    <citation type="submission" date="2020-02" db="EMBL/GenBank/DDBJ databases">
        <title>Whole-genome analyses of novel actinobacteria.</title>
        <authorList>
            <person name="Sahin N."/>
        </authorList>
    </citation>
    <scope>NUCLEOTIDE SEQUENCE [LARGE SCALE GENOMIC DNA]</scope>
    <source>
        <strain evidence="2 3">A7024</strain>
    </source>
</reference>
<dbReference type="AlphaFoldDB" id="A0A6G4U2H8"/>
<dbReference type="RefSeq" id="WP_165238134.1">
    <property type="nucleotide sequence ID" value="NZ_JAAKZV010000066.1"/>
</dbReference>
<evidence type="ECO:0000313" key="3">
    <source>
        <dbReference type="Proteomes" id="UP000481583"/>
    </source>
</evidence>